<evidence type="ECO:0000256" key="1">
    <source>
        <dbReference type="SAM" id="Phobius"/>
    </source>
</evidence>
<protein>
    <submittedName>
        <fullName evidence="2">Uncharacterized protein</fullName>
    </submittedName>
</protein>
<name>A0A8T1QVK2_CARIL</name>
<feature type="transmembrane region" description="Helical" evidence="1">
    <location>
        <begin position="20"/>
        <end position="36"/>
    </location>
</feature>
<keyword evidence="1" id="KW-1133">Transmembrane helix</keyword>
<keyword evidence="3" id="KW-1185">Reference proteome</keyword>
<organism evidence="2 3">
    <name type="scientific">Carya illinoinensis</name>
    <name type="common">Pecan</name>
    <dbReference type="NCBI Taxonomy" id="32201"/>
    <lineage>
        <taxon>Eukaryota</taxon>
        <taxon>Viridiplantae</taxon>
        <taxon>Streptophyta</taxon>
        <taxon>Embryophyta</taxon>
        <taxon>Tracheophyta</taxon>
        <taxon>Spermatophyta</taxon>
        <taxon>Magnoliopsida</taxon>
        <taxon>eudicotyledons</taxon>
        <taxon>Gunneridae</taxon>
        <taxon>Pentapetalae</taxon>
        <taxon>rosids</taxon>
        <taxon>fabids</taxon>
        <taxon>Fagales</taxon>
        <taxon>Juglandaceae</taxon>
        <taxon>Carya</taxon>
    </lineage>
</organism>
<reference evidence="2" key="1">
    <citation type="submission" date="2020-12" db="EMBL/GenBank/DDBJ databases">
        <title>WGS assembly of Carya illinoinensis cv. Pawnee.</title>
        <authorList>
            <person name="Platts A."/>
            <person name="Shu S."/>
            <person name="Wright S."/>
            <person name="Barry K."/>
            <person name="Edger P."/>
            <person name="Pires J.C."/>
            <person name="Schmutz J."/>
        </authorList>
    </citation>
    <scope>NUCLEOTIDE SEQUENCE</scope>
    <source>
        <tissue evidence="2">Leaf</tissue>
    </source>
</reference>
<dbReference type="EMBL" id="CM031811">
    <property type="protein sequence ID" value="KAG6659110.1"/>
    <property type="molecule type" value="Genomic_DNA"/>
</dbReference>
<proteinExistence type="predicted"/>
<evidence type="ECO:0000313" key="2">
    <source>
        <dbReference type="EMBL" id="KAG6659110.1"/>
    </source>
</evidence>
<dbReference type="Proteomes" id="UP000811609">
    <property type="component" value="Chromosome 3"/>
</dbReference>
<keyword evidence="1" id="KW-0812">Transmembrane</keyword>
<accession>A0A8T1QVK2</accession>
<sequence length="99" mass="11278">MSGFGFGFSGKEGLADNTVVVEFILLCAALCGYWFFRYHVCIAYKLLSAIPQQERVIRNKIKIKRRHNYDSSSSFGFLDNVDRLGFLNEKNLTYQALVG</sequence>
<dbReference type="AlphaFoldDB" id="A0A8T1QVK2"/>
<evidence type="ECO:0000313" key="3">
    <source>
        <dbReference type="Proteomes" id="UP000811609"/>
    </source>
</evidence>
<keyword evidence="1" id="KW-0472">Membrane</keyword>
<gene>
    <name evidence="2" type="ORF">CIPAW_03G010500</name>
</gene>
<comment type="caution">
    <text evidence="2">The sequence shown here is derived from an EMBL/GenBank/DDBJ whole genome shotgun (WGS) entry which is preliminary data.</text>
</comment>